<organism evidence="8 9">
    <name type="scientific">Papiliotrema laurentii</name>
    <name type="common">Cryptococcus laurentii</name>
    <dbReference type="NCBI Taxonomy" id="5418"/>
    <lineage>
        <taxon>Eukaryota</taxon>
        <taxon>Fungi</taxon>
        <taxon>Dikarya</taxon>
        <taxon>Basidiomycota</taxon>
        <taxon>Agaricomycotina</taxon>
        <taxon>Tremellomycetes</taxon>
        <taxon>Tremellales</taxon>
        <taxon>Rhynchogastremaceae</taxon>
        <taxon>Papiliotrema</taxon>
    </lineage>
</organism>
<sequence>MISYARLREMCKCAKCVHSSTKQRLHTPKEIHDDMVRGGWMNGVPDPEMLREEGRSIFIRWDKEGEHRVALDKKALLKAVFPTTPRVFTLQSRYSRVTWRDEAELLSSVSPIEYSTRHFGEDGSFKDQQLLAEAVQRLQTHGYVRLKSVPTDATDNANCALRYVAESIGPIRQTFYGELWDVKNKPNSTNVAYTDLNLGLHMDLLYYVDPPRFQLLHCLRNRVDGGESYFVDSFAVAYDFTNDHPAAAKLLRTHEITFEYDNDGHHLSANRTILPSAHLKRSLEAAVSWSPPFQGVRPPLNSLPPGDRGLSSAYLRAHFQVLAAQDRELVEAIALWESYLDRPKYKYEFKMEEGDLVMFDNRRVLHARRAFRDYTPEERLANSVPPPNEGEPSRWLKGCYLDGDAVWDKLYTLYRQGANKPQP</sequence>
<evidence type="ECO:0000259" key="7">
    <source>
        <dbReference type="Pfam" id="PF02668"/>
    </source>
</evidence>
<comment type="cofactor">
    <cofactor evidence="1">
        <name>Fe(2+)</name>
        <dbReference type="ChEBI" id="CHEBI:29033"/>
    </cofactor>
</comment>
<dbReference type="SUPFAM" id="SSF51197">
    <property type="entry name" value="Clavaminate synthase-like"/>
    <property type="match status" value="1"/>
</dbReference>
<dbReference type="Gene3D" id="3.60.130.10">
    <property type="entry name" value="Clavaminate synthase-like"/>
    <property type="match status" value="1"/>
</dbReference>
<dbReference type="Proteomes" id="UP001182556">
    <property type="component" value="Unassembled WGS sequence"/>
</dbReference>
<keyword evidence="3" id="KW-0479">Metal-binding</keyword>
<comment type="similarity">
    <text evidence="2">Belongs to the gamma-BBH/TMLD family.</text>
</comment>
<name>A0AAD9CVS7_PAPLA</name>
<keyword evidence="4 8" id="KW-0223">Dioxygenase</keyword>
<accession>A0AAD9CVS7</accession>
<proteinExistence type="inferred from homology"/>
<evidence type="ECO:0000256" key="1">
    <source>
        <dbReference type="ARBA" id="ARBA00001954"/>
    </source>
</evidence>
<dbReference type="AlphaFoldDB" id="A0AAD9CVS7"/>
<dbReference type="GO" id="GO:0005739">
    <property type="term" value="C:mitochondrion"/>
    <property type="evidence" value="ECO:0007669"/>
    <property type="project" value="TreeGrafter"/>
</dbReference>
<evidence type="ECO:0000313" key="9">
    <source>
        <dbReference type="Proteomes" id="UP001182556"/>
    </source>
</evidence>
<dbReference type="GO" id="GO:0051213">
    <property type="term" value="F:dioxygenase activity"/>
    <property type="evidence" value="ECO:0007669"/>
    <property type="project" value="UniProtKB-KW"/>
</dbReference>
<evidence type="ECO:0000256" key="2">
    <source>
        <dbReference type="ARBA" id="ARBA00008654"/>
    </source>
</evidence>
<dbReference type="Pfam" id="PF02668">
    <property type="entry name" value="TauD"/>
    <property type="match status" value="1"/>
</dbReference>
<feature type="domain" description="TauD/TfdA-like" evidence="7">
    <location>
        <begin position="119"/>
        <end position="379"/>
    </location>
</feature>
<dbReference type="PANTHER" id="PTHR10696">
    <property type="entry name" value="GAMMA-BUTYROBETAINE HYDROXYLASE-RELATED"/>
    <property type="match status" value="1"/>
</dbReference>
<dbReference type="InterPro" id="IPR003819">
    <property type="entry name" value="TauD/TfdA-like"/>
</dbReference>
<keyword evidence="9" id="KW-1185">Reference proteome</keyword>
<evidence type="ECO:0000256" key="5">
    <source>
        <dbReference type="ARBA" id="ARBA00023002"/>
    </source>
</evidence>
<keyword evidence="6" id="KW-0408">Iron</keyword>
<dbReference type="GO" id="GO:0045329">
    <property type="term" value="P:carnitine biosynthetic process"/>
    <property type="evidence" value="ECO:0007669"/>
    <property type="project" value="TreeGrafter"/>
</dbReference>
<gene>
    <name evidence="8" type="ORF">DB88DRAFT_443648</name>
</gene>
<evidence type="ECO:0000313" key="8">
    <source>
        <dbReference type="EMBL" id="KAK1921288.1"/>
    </source>
</evidence>
<dbReference type="InterPro" id="IPR050411">
    <property type="entry name" value="AlphaKG_dependent_hydroxylases"/>
</dbReference>
<comment type="caution">
    <text evidence="8">The sequence shown here is derived from an EMBL/GenBank/DDBJ whole genome shotgun (WGS) entry which is preliminary data.</text>
</comment>
<dbReference type="EMBL" id="JAODAN010000011">
    <property type="protein sequence ID" value="KAK1921288.1"/>
    <property type="molecule type" value="Genomic_DNA"/>
</dbReference>
<dbReference type="GO" id="GO:0046872">
    <property type="term" value="F:metal ion binding"/>
    <property type="evidence" value="ECO:0007669"/>
    <property type="project" value="UniProtKB-KW"/>
</dbReference>
<keyword evidence="5" id="KW-0560">Oxidoreductase</keyword>
<evidence type="ECO:0000256" key="6">
    <source>
        <dbReference type="ARBA" id="ARBA00023004"/>
    </source>
</evidence>
<evidence type="ECO:0000256" key="3">
    <source>
        <dbReference type="ARBA" id="ARBA00022723"/>
    </source>
</evidence>
<evidence type="ECO:0000256" key="4">
    <source>
        <dbReference type="ARBA" id="ARBA00022964"/>
    </source>
</evidence>
<protein>
    <submittedName>
        <fullName evidence="8">Taurine catabolism dioxygenase TauD, TfdA family-domain-containing protein</fullName>
    </submittedName>
</protein>
<dbReference type="PANTHER" id="PTHR10696:SF25">
    <property type="entry name" value="OXIDOREDUCTASE AIM17-RELATED"/>
    <property type="match status" value="1"/>
</dbReference>
<reference evidence="8" key="1">
    <citation type="submission" date="2023-02" db="EMBL/GenBank/DDBJ databases">
        <title>Identification and recombinant expression of a fungal hydrolase from Papiliotrema laurentii that hydrolyzes apple cutin and clears colloidal polyester polyurethane.</title>
        <authorList>
            <consortium name="DOE Joint Genome Institute"/>
            <person name="Roman V.A."/>
            <person name="Bojanowski C."/>
            <person name="Crable B.R."/>
            <person name="Wagner D.N."/>
            <person name="Hung C.S."/>
            <person name="Nadeau L.J."/>
            <person name="Schratz L."/>
            <person name="Haridas S."/>
            <person name="Pangilinan J."/>
            <person name="Lipzen A."/>
            <person name="Na H."/>
            <person name="Yan M."/>
            <person name="Ng V."/>
            <person name="Grigoriev I.V."/>
            <person name="Spatafora J.W."/>
            <person name="Barlow D."/>
            <person name="Biffinger J."/>
            <person name="Kelley-Loughnane N."/>
            <person name="Varaljay V.A."/>
            <person name="Crookes-Goodson W.J."/>
        </authorList>
    </citation>
    <scope>NUCLEOTIDE SEQUENCE</scope>
    <source>
        <strain evidence="8">5307AH</strain>
    </source>
</reference>
<dbReference type="InterPro" id="IPR042098">
    <property type="entry name" value="TauD-like_sf"/>
</dbReference>